<dbReference type="AlphaFoldDB" id="A0AA87YYR8"/>
<organism evidence="1 2">
    <name type="scientific">Ficus carica</name>
    <name type="common">Common fig</name>
    <dbReference type="NCBI Taxonomy" id="3494"/>
    <lineage>
        <taxon>Eukaryota</taxon>
        <taxon>Viridiplantae</taxon>
        <taxon>Streptophyta</taxon>
        <taxon>Embryophyta</taxon>
        <taxon>Tracheophyta</taxon>
        <taxon>Spermatophyta</taxon>
        <taxon>Magnoliopsida</taxon>
        <taxon>eudicotyledons</taxon>
        <taxon>Gunneridae</taxon>
        <taxon>Pentapetalae</taxon>
        <taxon>rosids</taxon>
        <taxon>fabids</taxon>
        <taxon>Rosales</taxon>
        <taxon>Moraceae</taxon>
        <taxon>Ficeae</taxon>
        <taxon>Ficus</taxon>
    </lineage>
</organism>
<gene>
    <name evidence="1" type="ORF">TIFTF001_045912</name>
</gene>
<proteinExistence type="predicted"/>
<name>A0AA87YYR8_FICCA</name>
<evidence type="ECO:0000313" key="1">
    <source>
        <dbReference type="EMBL" id="GMN25082.1"/>
    </source>
</evidence>
<reference evidence="1" key="1">
    <citation type="submission" date="2023-07" db="EMBL/GenBank/DDBJ databases">
        <title>draft genome sequence of fig (Ficus carica).</title>
        <authorList>
            <person name="Takahashi T."/>
            <person name="Nishimura K."/>
        </authorList>
    </citation>
    <scope>NUCLEOTIDE SEQUENCE</scope>
</reference>
<dbReference type="Proteomes" id="UP001187192">
    <property type="component" value="Unassembled WGS sequence"/>
</dbReference>
<accession>A0AA87YYR8</accession>
<comment type="caution">
    <text evidence="1">The sequence shown here is derived from an EMBL/GenBank/DDBJ whole genome shotgun (WGS) entry which is preliminary data.</text>
</comment>
<keyword evidence="2" id="KW-1185">Reference proteome</keyword>
<dbReference type="EMBL" id="BTGU01004303">
    <property type="protein sequence ID" value="GMN25082.1"/>
    <property type="molecule type" value="Genomic_DNA"/>
</dbReference>
<sequence length="55" mass="6262">MIDLEFAMQLQNNEEENIRLGGEATVMNEDGTIRFQWSWEDESGSVFSDINGLHG</sequence>
<protein>
    <submittedName>
        <fullName evidence="1">Uncharacterized protein</fullName>
    </submittedName>
</protein>
<evidence type="ECO:0000313" key="2">
    <source>
        <dbReference type="Proteomes" id="UP001187192"/>
    </source>
</evidence>